<dbReference type="KEGG" id="ngr:NAEGRDRAFT_45265"/>
<evidence type="ECO:0000313" key="1">
    <source>
        <dbReference type="EMBL" id="EFC50855.1"/>
    </source>
</evidence>
<dbReference type="OrthoDB" id="2334625at2759"/>
<dbReference type="PANTHER" id="PTHR13318:SF95">
    <property type="entry name" value="F-BOX PROTEIN YLR352W"/>
    <property type="match status" value="1"/>
</dbReference>
<dbReference type="EMBL" id="GG738845">
    <property type="protein sequence ID" value="EFC50855.1"/>
    <property type="molecule type" value="Genomic_DNA"/>
</dbReference>
<accession>D2UX15</accession>
<dbReference type="Gene3D" id="3.80.10.10">
    <property type="entry name" value="Ribonuclease Inhibitor"/>
    <property type="match status" value="2"/>
</dbReference>
<keyword evidence="2" id="KW-1185">Reference proteome</keyword>
<protein>
    <submittedName>
        <fullName evidence="1">Predicted protein</fullName>
    </submittedName>
</protein>
<dbReference type="GO" id="GO:0019005">
    <property type="term" value="C:SCF ubiquitin ligase complex"/>
    <property type="evidence" value="ECO:0007669"/>
    <property type="project" value="TreeGrafter"/>
</dbReference>
<dbReference type="VEuPathDB" id="AmoebaDB:NAEGRDRAFT_45265"/>
<dbReference type="GO" id="GO:0031146">
    <property type="term" value="P:SCF-dependent proteasomal ubiquitin-dependent protein catabolic process"/>
    <property type="evidence" value="ECO:0007669"/>
    <property type="project" value="TreeGrafter"/>
</dbReference>
<dbReference type="Proteomes" id="UP000006671">
    <property type="component" value="Unassembled WGS sequence"/>
</dbReference>
<dbReference type="RefSeq" id="XP_002683599.1">
    <property type="nucleotide sequence ID" value="XM_002683553.1"/>
</dbReference>
<evidence type="ECO:0000313" key="2">
    <source>
        <dbReference type="Proteomes" id="UP000006671"/>
    </source>
</evidence>
<reference evidence="1 2" key="1">
    <citation type="journal article" date="2010" name="Cell">
        <title>The genome of Naegleria gruberi illuminates early eukaryotic versatility.</title>
        <authorList>
            <person name="Fritz-Laylin L.K."/>
            <person name="Prochnik S.E."/>
            <person name="Ginger M.L."/>
            <person name="Dacks J.B."/>
            <person name="Carpenter M.L."/>
            <person name="Field M.C."/>
            <person name="Kuo A."/>
            <person name="Paredez A."/>
            <person name="Chapman J."/>
            <person name="Pham J."/>
            <person name="Shu S."/>
            <person name="Neupane R."/>
            <person name="Cipriano M."/>
            <person name="Mancuso J."/>
            <person name="Tu H."/>
            <person name="Salamov A."/>
            <person name="Lindquist E."/>
            <person name="Shapiro H."/>
            <person name="Lucas S."/>
            <person name="Grigoriev I.V."/>
            <person name="Cande W.Z."/>
            <person name="Fulton C."/>
            <person name="Rokhsar D.S."/>
            <person name="Dawson S.C."/>
        </authorList>
    </citation>
    <scope>NUCLEOTIDE SEQUENCE [LARGE SCALE GENOMIC DNA]</scope>
    <source>
        <strain evidence="1 2">NEG-M</strain>
    </source>
</reference>
<name>D2UX15_NAEGR</name>
<organism evidence="2">
    <name type="scientific">Naegleria gruberi</name>
    <name type="common">Amoeba</name>
    <dbReference type="NCBI Taxonomy" id="5762"/>
    <lineage>
        <taxon>Eukaryota</taxon>
        <taxon>Discoba</taxon>
        <taxon>Heterolobosea</taxon>
        <taxon>Tetramitia</taxon>
        <taxon>Eutetramitia</taxon>
        <taxon>Vahlkampfiidae</taxon>
        <taxon>Naegleria</taxon>
    </lineage>
</organism>
<proteinExistence type="predicted"/>
<dbReference type="PANTHER" id="PTHR13318">
    <property type="entry name" value="PARTNER OF PAIRED, ISOFORM B-RELATED"/>
    <property type="match status" value="1"/>
</dbReference>
<dbReference type="GeneID" id="8864005"/>
<gene>
    <name evidence="1" type="ORF">NAEGRDRAFT_45265</name>
</gene>
<dbReference type="InParanoid" id="D2UX15"/>
<dbReference type="InterPro" id="IPR032675">
    <property type="entry name" value="LRR_dom_sf"/>
</dbReference>
<sequence>MINIHLSDIPNEVLFDHLLPFIPQHHLIALKSTNHNFNKLIWNYWITHKTSYILPYRVKAGQLENINKYYLSKLVNLQEINSRESIDNDEIQAREEIDDLSFFKILRSLNCKIRKLDLLACDAFSGFFLQDAIDEKLQMVNSLEELLMCGFDFHIENLSLSSFSNLKQLTLIGNGISVDIKVTFPSKLEKLVVDYILPTAVLKNIPNQCPNLMELRLRGVSEKNAQFLMKNLPKLSSFHFMYPEIPDVQLTNSIFTTFKEPLKLKSLSLFVRADITVPNNAFGKIVEHLTDLSLFIVGIESTKNNNSLLEAICSLPNLNKLKLLFMTRVSFSKDLIKKLSDTSSFNRLESVSCDLVEGAGILLPVLVGRSLKELSVTGFENQMNFEFLSKCQNVKSLHLDASIENHNLEKVIVPLPHLESITGNLITSEIVKKLTNKKKLRNLSMVYDHAISLLEFTTLETLNILDMSVPFPNHLILPLRIYTLSISSFENPSGSEMGFVKNIQSLTQLRVLKLKQSSIQDEIVNELCTNDSPIESIYFNGCSQLTNQLLSTFKSMKQLTLLLLVDCPQFRDINEISLLEHERDFHFFCTKIKERKFNMERALKTITENLQSIKVESANHLFEELNATLIPNLLKERKLVELNLYMSRLLDLPIKDEYRFTILCYTLQSVFSFDYMNGSSFTKLLKYFANKIENGNFAFDREALIYSLSKALPVFIALNSTVDTFLALSILLDFNVPHIIAKHFARIAEDLLDLSGVKKYVDKFMKKCLENKINLHQSFSHDSISQFTSNTRFSTLSRPFGLMVAKAYNNNFLYTGEGGTGINNVIPQYTPIPDCWKGENTFTTCIEISKPIKWEMYKKVHSETFKAFGFNWFMTIHSGEDNTLATCSLYLQSTQHEDDSSSVLEYLRVDVAFFPYYYSNHYSVHSHKFQHALDNISQNHFSILSTEFKNDAYDYKIVVCMKLLEKSPSLNNTLSMSSASPLYGVHPWIDRQLSKNIPMSHHNISILTPLEVLEDYNFSSNLFNVFGNNINIYLTPISRKSGLFSIDLLEVFKSTDIFKIKYLIANESFDRESIQIRKYNRIELKNYQERKSGTSLYFDSEEFCDLLNPSFYKPTIIEQSGKYFNKYAFQIVFFLGNTTSGLEIADEFEDDEIMGEWEDV</sequence>
<dbReference type="SUPFAM" id="SSF52047">
    <property type="entry name" value="RNI-like"/>
    <property type="match status" value="2"/>
</dbReference>
<dbReference type="AlphaFoldDB" id="D2UX15"/>